<sequence length="80" mass="8489">MSSFLRVLGRVVFDVLLHCRYCALVAVNVPFVSPDAEAGNPPASHPDVQAAAALTDRELRAWREIVEAGFGRAGLPGGAE</sequence>
<dbReference type="Proteomes" id="UP000272400">
    <property type="component" value="Unassembled WGS sequence"/>
</dbReference>
<evidence type="ECO:0000313" key="2">
    <source>
        <dbReference type="Proteomes" id="UP000272400"/>
    </source>
</evidence>
<dbReference type="EMBL" id="RJKE01000001">
    <property type="protein sequence ID" value="ROO87041.1"/>
    <property type="molecule type" value="Genomic_DNA"/>
</dbReference>
<keyword evidence="2" id="KW-1185">Reference proteome</keyword>
<reference evidence="1 2" key="1">
    <citation type="submission" date="2018-11" db="EMBL/GenBank/DDBJ databases">
        <title>Sequencing the genomes of 1000 actinobacteria strains.</title>
        <authorList>
            <person name="Klenk H.-P."/>
        </authorList>
    </citation>
    <scope>NUCLEOTIDE SEQUENCE [LARGE SCALE GENOMIC DNA]</scope>
    <source>
        <strain evidence="1 2">DSM 44254</strain>
    </source>
</reference>
<name>A0A3N1D0J1_9ACTN</name>
<gene>
    <name evidence="1" type="ORF">EDD29_4630</name>
</gene>
<accession>A0A3N1D0J1</accession>
<dbReference type="AlphaFoldDB" id="A0A3N1D0J1"/>
<protein>
    <submittedName>
        <fullName evidence="1">Uncharacterized protein</fullName>
    </submittedName>
</protein>
<comment type="caution">
    <text evidence="1">The sequence shown here is derived from an EMBL/GenBank/DDBJ whole genome shotgun (WGS) entry which is preliminary data.</text>
</comment>
<evidence type="ECO:0000313" key="1">
    <source>
        <dbReference type="EMBL" id="ROO87041.1"/>
    </source>
</evidence>
<dbReference type="RefSeq" id="WP_148086058.1">
    <property type="nucleotide sequence ID" value="NZ_RJKE01000001.1"/>
</dbReference>
<organism evidence="1 2">
    <name type="scientific">Actinocorallia herbida</name>
    <dbReference type="NCBI Taxonomy" id="58109"/>
    <lineage>
        <taxon>Bacteria</taxon>
        <taxon>Bacillati</taxon>
        <taxon>Actinomycetota</taxon>
        <taxon>Actinomycetes</taxon>
        <taxon>Streptosporangiales</taxon>
        <taxon>Thermomonosporaceae</taxon>
        <taxon>Actinocorallia</taxon>
    </lineage>
</organism>
<proteinExistence type="predicted"/>